<keyword evidence="1" id="KW-0408">Iron</keyword>
<keyword evidence="3" id="KW-0675">Receptor</keyword>
<proteinExistence type="inferred from homology"/>
<evidence type="ECO:0000313" key="4">
    <source>
        <dbReference type="Proteomes" id="UP000318199"/>
    </source>
</evidence>
<keyword evidence="1" id="KW-0813">Transport</keyword>
<dbReference type="GO" id="GO:0008941">
    <property type="term" value="F:nitric oxide dioxygenase NAD(P)H activity"/>
    <property type="evidence" value="ECO:0007669"/>
    <property type="project" value="TreeGrafter"/>
</dbReference>
<evidence type="ECO:0000313" key="3">
    <source>
        <dbReference type="EMBL" id="TWO71032.1"/>
    </source>
</evidence>
<comment type="caution">
    <text evidence="3">The sequence shown here is derived from an EMBL/GenBank/DDBJ whole genome shotgun (WGS) entry which is preliminary data.</text>
</comment>
<dbReference type="AlphaFoldDB" id="A0A562ZR15"/>
<keyword evidence="4" id="KW-1185">Reference proteome</keyword>
<dbReference type="SUPFAM" id="SSF46458">
    <property type="entry name" value="Globin-like"/>
    <property type="match status" value="1"/>
</dbReference>
<gene>
    <name evidence="3" type="ORF">FN976_11950</name>
</gene>
<dbReference type="CDD" id="cd12131">
    <property type="entry name" value="HGbI-like"/>
    <property type="match status" value="1"/>
</dbReference>
<dbReference type="PANTHER" id="PTHR43396">
    <property type="entry name" value="FLAVOHEMOPROTEIN"/>
    <property type="match status" value="1"/>
</dbReference>
<dbReference type="PANTHER" id="PTHR43396:SF6">
    <property type="entry name" value="ABL201WP"/>
    <property type="match status" value="1"/>
</dbReference>
<dbReference type="Proteomes" id="UP000318199">
    <property type="component" value="Unassembled WGS sequence"/>
</dbReference>
<dbReference type="RefSeq" id="WP_145893262.1">
    <property type="nucleotide sequence ID" value="NZ_VOBQ01000009.1"/>
</dbReference>
<keyword evidence="1" id="KW-0479">Metal-binding</keyword>
<dbReference type="Gene3D" id="1.10.490.10">
    <property type="entry name" value="Globins"/>
    <property type="match status" value="1"/>
</dbReference>
<comment type="similarity">
    <text evidence="1">Belongs to the globin family.</text>
</comment>
<accession>A0A562ZR15</accession>
<dbReference type="InterPro" id="IPR009050">
    <property type="entry name" value="Globin-like_sf"/>
</dbReference>
<dbReference type="PROSITE" id="PS01033">
    <property type="entry name" value="GLOBIN"/>
    <property type="match status" value="1"/>
</dbReference>
<sequence length="139" mass="15006">MTPRQIKLVQASFAQVRPIAATAAELFYNRLFSLDPALRPMFKGDIARQGQMLMSMIGAAVLGLGNLERLAPVVRDLGARHAGYGVRTEHYATVGAALLWTLEQGLGPQFTDEVREAWTAAYGLLSDVMQLGAMEAASA</sequence>
<evidence type="ECO:0000259" key="2">
    <source>
        <dbReference type="PROSITE" id="PS01033"/>
    </source>
</evidence>
<dbReference type="GO" id="GO:0071500">
    <property type="term" value="P:cellular response to nitrosative stress"/>
    <property type="evidence" value="ECO:0007669"/>
    <property type="project" value="TreeGrafter"/>
</dbReference>
<dbReference type="Pfam" id="PF00042">
    <property type="entry name" value="Globin"/>
    <property type="match status" value="1"/>
</dbReference>
<name>A0A562ZR15_9BURK</name>
<dbReference type="InterPro" id="IPR000971">
    <property type="entry name" value="Globin"/>
</dbReference>
<protein>
    <submittedName>
        <fullName evidence="3">Hemin receptor</fullName>
    </submittedName>
</protein>
<dbReference type="InterPro" id="IPR012292">
    <property type="entry name" value="Globin/Proto"/>
</dbReference>
<dbReference type="PRINTS" id="PR01907">
    <property type="entry name" value="WORMGLOBIN"/>
</dbReference>
<dbReference type="GO" id="GO:0005344">
    <property type="term" value="F:oxygen carrier activity"/>
    <property type="evidence" value="ECO:0007669"/>
    <property type="project" value="UniProtKB-KW"/>
</dbReference>
<reference evidence="3 4" key="1">
    <citation type="submission" date="2019-07" db="EMBL/GenBank/DDBJ databases">
        <title>Caenimonas sedimenti sp. nov., isolated from activated sludge.</title>
        <authorList>
            <person name="Xu J."/>
        </authorList>
    </citation>
    <scope>NUCLEOTIDE SEQUENCE [LARGE SCALE GENOMIC DNA]</scope>
    <source>
        <strain evidence="3 4">HX-9-20</strain>
    </source>
</reference>
<dbReference type="OrthoDB" id="9801223at2"/>
<organism evidence="3 4">
    <name type="scientific">Caenimonas sedimenti</name>
    <dbReference type="NCBI Taxonomy" id="2596921"/>
    <lineage>
        <taxon>Bacteria</taxon>
        <taxon>Pseudomonadati</taxon>
        <taxon>Pseudomonadota</taxon>
        <taxon>Betaproteobacteria</taxon>
        <taxon>Burkholderiales</taxon>
        <taxon>Comamonadaceae</taxon>
        <taxon>Caenimonas</taxon>
    </lineage>
</organism>
<dbReference type="GO" id="GO:0019825">
    <property type="term" value="F:oxygen binding"/>
    <property type="evidence" value="ECO:0007669"/>
    <property type="project" value="InterPro"/>
</dbReference>
<dbReference type="GO" id="GO:0071949">
    <property type="term" value="F:FAD binding"/>
    <property type="evidence" value="ECO:0007669"/>
    <property type="project" value="TreeGrafter"/>
</dbReference>
<dbReference type="GO" id="GO:0020037">
    <property type="term" value="F:heme binding"/>
    <property type="evidence" value="ECO:0007669"/>
    <property type="project" value="InterPro"/>
</dbReference>
<feature type="domain" description="Globin" evidence="2">
    <location>
        <begin position="1"/>
        <end position="134"/>
    </location>
</feature>
<dbReference type="EMBL" id="VOBQ01000009">
    <property type="protein sequence ID" value="TWO71032.1"/>
    <property type="molecule type" value="Genomic_DNA"/>
</dbReference>
<evidence type="ECO:0000256" key="1">
    <source>
        <dbReference type="RuleBase" id="RU000356"/>
    </source>
</evidence>
<dbReference type="GO" id="GO:0046210">
    <property type="term" value="P:nitric oxide catabolic process"/>
    <property type="evidence" value="ECO:0007669"/>
    <property type="project" value="TreeGrafter"/>
</dbReference>
<keyword evidence="1" id="KW-0349">Heme</keyword>
<keyword evidence="1" id="KW-0561">Oxygen transport</keyword>